<dbReference type="InterPro" id="IPR038765">
    <property type="entry name" value="Papain-like_cys_pep_sf"/>
</dbReference>
<dbReference type="SMART" id="SM00848">
    <property type="entry name" value="Inhibitor_I29"/>
    <property type="match status" value="1"/>
</dbReference>
<keyword evidence="10" id="KW-1185">Reference proteome</keyword>
<dbReference type="InterPro" id="IPR000668">
    <property type="entry name" value="Peptidase_C1A_C"/>
</dbReference>
<evidence type="ECO:0000259" key="7">
    <source>
        <dbReference type="SMART" id="SM00645"/>
    </source>
</evidence>
<dbReference type="InterPro" id="IPR025660">
    <property type="entry name" value="Pept_his_AS"/>
</dbReference>
<dbReference type="InterPro" id="IPR025661">
    <property type="entry name" value="Pept_asp_AS"/>
</dbReference>
<evidence type="ECO:0000256" key="5">
    <source>
        <dbReference type="ARBA" id="ARBA00023157"/>
    </source>
</evidence>
<keyword evidence="6" id="KW-0812">Transmembrane</keyword>
<dbReference type="PROSITE" id="PS00640">
    <property type="entry name" value="THIOL_PROTEASE_ASN"/>
    <property type="match status" value="1"/>
</dbReference>
<dbReference type="InterPro" id="IPR039417">
    <property type="entry name" value="Peptidase_C1A_papain-like"/>
</dbReference>
<dbReference type="EMBL" id="BLXT01003727">
    <property type="protein sequence ID" value="GFO03472.1"/>
    <property type="molecule type" value="Genomic_DNA"/>
</dbReference>
<gene>
    <name evidence="9" type="ORF">PoB_002997700</name>
</gene>
<organism evidence="9 10">
    <name type="scientific">Plakobranchus ocellatus</name>
    <dbReference type="NCBI Taxonomy" id="259542"/>
    <lineage>
        <taxon>Eukaryota</taxon>
        <taxon>Metazoa</taxon>
        <taxon>Spiralia</taxon>
        <taxon>Lophotrochozoa</taxon>
        <taxon>Mollusca</taxon>
        <taxon>Gastropoda</taxon>
        <taxon>Heterobranchia</taxon>
        <taxon>Euthyneura</taxon>
        <taxon>Panpulmonata</taxon>
        <taxon>Sacoglossa</taxon>
        <taxon>Placobranchoidea</taxon>
        <taxon>Plakobranchidae</taxon>
        <taxon>Plakobranchus</taxon>
    </lineage>
</organism>
<feature type="domain" description="Cathepsin propeptide inhibitor" evidence="8">
    <location>
        <begin position="67"/>
        <end position="127"/>
    </location>
</feature>
<dbReference type="GO" id="GO:0008234">
    <property type="term" value="F:cysteine-type peptidase activity"/>
    <property type="evidence" value="ECO:0007669"/>
    <property type="project" value="UniProtKB-KW"/>
</dbReference>
<protein>
    <submittedName>
        <fullName evidence="9">Cathepsin-l</fullName>
    </submittedName>
</protein>
<feature type="transmembrane region" description="Helical" evidence="6">
    <location>
        <begin position="21"/>
        <end position="42"/>
    </location>
</feature>
<keyword evidence="5" id="KW-1015">Disulfide bond</keyword>
<keyword evidence="6" id="KW-1133">Transmembrane helix</keyword>
<keyword evidence="6" id="KW-0472">Membrane</keyword>
<dbReference type="Proteomes" id="UP000735302">
    <property type="component" value="Unassembled WGS sequence"/>
</dbReference>
<dbReference type="Pfam" id="PF00112">
    <property type="entry name" value="Peptidase_C1"/>
    <property type="match status" value="1"/>
</dbReference>
<evidence type="ECO:0000256" key="6">
    <source>
        <dbReference type="SAM" id="Phobius"/>
    </source>
</evidence>
<proteinExistence type="inferred from homology"/>
<dbReference type="SUPFAM" id="SSF54001">
    <property type="entry name" value="Cysteine proteinases"/>
    <property type="match status" value="1"/>
</dbReference>
<evidence type="ECO:0000256" key="2">
    <source>
        <dbReference type="ARBA" id="ARBA00022670"/>
    </source>
</evidence>
<dbReference type="Pfam" id="PF08246">
    <property type="entry name" value="Inhibitor_I29"/>
    <property type="match status" value="1"/>
</dbReference>
<name>A0AAV4A886_9GAST</name>
<keyword evidence="4" id="KW-0788">Thiol protease</keyword>
<keyword evidence="3" id="KW-0378">Hydrolase</keyword>
<feature type="domain" description="Peptidase C1A papain C-terminal" evidence="7">
    <location>
        <begin position="155"/>
        <end position="370"/>
    </location>
</feature>
<dbReference type="FunFam" id="3.90.70.10:FF:000006">
    <property type="entry name" value="Cathepsin S"/>
    <property type="match status" value="1"/>
</dbReference>
<dbReference type="PANTHER" id="PTHR12411">
    <property type="entry name" value="CYSTEINE PROTEASE FAMILY C1-RELATED"/>
    <property type="match status" value="1"/>
</dbReference>
<dbReference type="GO" id="GO:0006508">
    <property type="term" value="P:proteolysis"/>
    <property type="evidence" value="ECO:0007669"/>
    <property type="project" value="UniProtKB-KW"/>
</dbReference>
<comment type="caution">
    <text evidence="9">The sequence shown here is derived from an EMBL/GenBank/DDBJ whole genome shotgun (WGS) entry which is preliminary data.</text>
</comment>
<evidence type="ECO:0000259" key="8">
    <source>
        <dbReference type="SMART" id="SM00848"/>
    </source>
</evidence>
<comment type="similarity">
    <text evidence="1">Belongs to the peptidase C1 family.</text>
</comment>
<dbReference type="SMART" id="SM00645">
    <property type="entry name" value="Pept_C1"/>
    <property type="match status" value="1"/>
</dbReference>
<sequence>MEKNTPLILCLRREKQIHKDSSMTATIVFLLTVCCAFVSATYRPSYEEEAPAGAPYKLSYADYEETWKNFKMSYSKQYKDEAEERERFAVFMENVNFIEYHNWKYHNNGSSFYLDINQFTDLTNEEVRRKMNGLKMNRTALDSICKDYHPKTKQVQNEVDWRKKGYVTPVKDQGKECGSCWAFSTTGAVEGQWFSKTGRLVSLSEQQLVDCSKQNYGCNGGLMDDAVEYIIEAGGLETELSYPYKAKDGICRFNKSDVAATINSCADVVPRGSEEALKIAVGNIGPISIGIDNDSPEFVDYKGGVYDNPSCSSSGLTHAVLVVGYGSEDGKDYWIVKNSWGHWWGDKGYILMARNKDDQCGIATLASFPII</sequence>
<evidence type="ECO:0000313" key="9">
    <source>
        <dbReference type="EMBL" id="GFO03472.1"/>
    </source>
</evidence>
<evidence type="ECO:0000256" key="4">
    <source>
        <dbReference type="ARBA" id="ARBA00022807"/>
    </source>
</evidence>
<dbReference type="InterPro" id="IPR013201">
    <property type="entry name" value="Prot_inhib_I29"/>
</dbReference>
<dbReference type="InterPro" id="IPR013128">
    <property type="entry name" value="Peptidase_C1A"/>
</dbReference>
<evidence type="ECO:0000256" key="1">
    <source>
        <dbReference type="ARBA" id="ARBA00008455"/>
    </source>
</evidence>
<keyword evidence="2" id="KW-0645">Protease</keyword>
<reference evidence="9 10" key="1">
    <citation type="journal article" date="2021" name="Elife">
        <title>Chloroplast acquisition without the gene transfer in kleptoplastic sea slugs, Plakobranchus ocellatus.</title>
        <authorList>
            <person name="Maeda T."/>
            <person name="Takahashi S."/>
            <person name="Yoshida T."/>
            <person name="Shimamura S."/>
            <person name="Takaki Y."/>
            <person name="Nagai Y."/>
            <person name="Toyoda A."/>
            <person name="Suzuki Y."/>
            <person name="Arimoto A."/>
            <person name="Ishii H."/>
            <person name="Satoh N."/>
            <person name="Nishiyama T."/>
            <person name="Hasebe M."/>
            <person name="Maruyama T."/>
            <person name="Minagawa J."/>
            <person name="Obokata J."/>
            <person name="Shigenobu S."/>
        </authorList>
    </citation>
    <scope>NUCLEOTIDE SEQUENCE [LARGE SCALE GENOMIC DNA]</scope>
</reference>
<dbReference type="AlphaFoldDB" id="A0AAV4A886"/>
<dbReference type="Gene3D" id="3.90.70.10">
    <property type="entry name" value="Cysteine proteinases"/>
    <property type="match status" value="1"/>
</dbReference>
<evidence type="ECO:0000256" key="3">
    <source>
        <dbReference type="ARBA" id="ARBA00022801"/>
    </source>
</evidence>
<accession>A0AAV4A886</accession>
<evidence type="ECO:0000313" key="10">
    <source>
        <dbReference type="Proteomes" id="UP000735302"/>
    </source>
</evidence>
<dbReference type="PRINTS" id="PR00705">
    <property type="entry name" value="PAPAIN"/>
</dbReference>
<dbReference type="PROSITE" id="PS00639">
    <property type="entry name" value="THIOL_PROTEASE_HIS"/>
    <property type="match status" value="1"/>
</dbReference>
<dbReference type="CDD" id="cd02248">
    <property type="entry name" value="Peptidase_C1A"/>
    <property type="match status" value="1"/>
</dbReference>